<organism evidence="2 3">
    <name type="scientific">Portunus trituberculatus</name>
    <name type="common">Swimming crab</name>
    <name type="synonym">Neptunus trituberculatus</name>
    <dbReference type="NCBI Taxonomy" id="210409"/>
    <lineage>
        <taxon>Eukaryota</taxon>
        <taxon>Metazoa</taxon>
        <taxon>Ecdysozoa</taxon>
        <taxon>Arthropoda</taxon>
        <taxon>Crustacea</taxon>
        <taxon>Multicrustacea</taxon>
        <taxon>Malacostraca</taxon>
        <taxon>Eumalacostraca</taxon>
        <taxon>Eucarida</taxon>
        <taxon>Decapoda</taxon>
        <taxon>Pleocyemata</taxon>
        <taxon>Brachyura</taxon>
        <taxon>Eubrachyura</taxon>
        <taxon>Portunoidea</taxon>
        <taxon>Portunidae</taxon>
        <taxon>Portuninae</taxon>
        <taxon>Portunus</taxon>
    </lineage>
</organism>
<comment type="caution">
    <text evidence="2">The sequence shown here is derived from an EMBL/GenBank/DDBJ whole genome shotgun (WGS) entry which is preliminary data.</text>
</comment>
<dbReference type="Proteomes" id="UP000324222">
    <property type="component" value="Unassembled WGS sequence"/>
</dbReference>
<protein>
    <submittedName>
        <fullName evidence="2">Uncharacterized protein</fullName>
    </submittedName>
</protein>
<accession>A0A5B7JA78</accession>
<evidence type="ECO:0000313" key="2">
    <source>
        <dbReference type="EMBL" id="MPC90926.1"/>
    </source>
</evidence>
<evidence type="ECO:0000313" key="3">
    <source>
        <dbReference type="Proteomes" id="UP000324222"/>
    </source>
</evidence>
<keyword evidence="3" id="KW-1185">Reference proteome</keyword>
<feature type="region of interest" description="Disordered" evidence="1">
    <location>
        <begin position="1"/>
        <end position="86"/>
    </location>
</feature>
<gene>
    <name evidence="2" type="ORF">E2C01_085930</name>
</gene>
<feature type="compositionally biased region" description="Basic residues" evidence="1">
    <location>
        <begin position="25"/>
        <end position="36"/>
    </location>
</feature>
<sequence length="86" mass="8999">MKTRPGTEGVKRNDTAGENGGSGNKGKHKAGTKQKKGPCSSPAHQPTSPTCTTSTARTSSTTITLPVSKPLIFTGGSKTDHQFSWR</sequence>
<dbReference type="AlphaFoldDB" id="A0A5B7JA78"/>
<dbReference type="EMBL" id="VSRR010086034">
    <property type="protein sequence ID" value="MPC90926.1"/>
    <property type="molecule type" value="Genomic_DNA"/>
</dbReference>
<name>A0A5B7JA78_PORTR</name>
<feature type="compositionally biased region" description="Low complexity" evidence="1">
    <location>
        <begin position="47"/>
        <end position="64"/>
    </location>
</feature>
<reference evidence="2 3" key="1">
    <citation type="submission" date="2019-05" db="EMBL/GenBank/DDBJ databases">
        <title>Another draft genome of Portunus trituberculatus and its Hox gene families provides insights of decapod evolution.</title>
        <authorList>
            <person name="Jeong J.-H."/>
            <person name="Song I."/>
            <person name="Kim S."/>
            <person name="Choi T."/>
            <person name="Kim D."/>
            <person name="Ryu S."/>
            <person name="Kim W."/>
        </authorList>
    </citation>
    <scope>NUCLEOTIDE SEQUENCE [LARGE SCALE GENOMIC DNA]</scope>
    <source>
        <tissue evidence="2">Muscle</tissue>
    </source>
</reference>
<proteinExistence type="predicted"/>
<evidence type="ECO:0000256" key="1">
    <source>
        <dbReference type="SAM" id="MobiDB-lite"/>
    </source>
</evidence>